<dbReference type="FunFam" id="2.60.120.40:FF:000001">
    <property type="entry name" value="Complement C1q B chain"/>
    <property type="match status" value="1"/>
</dbReference>
<dbReference type="Pfam" id="PF00386">
    <property type="entry name" value="C1q"/>
    <property type="match status" value="2"/>
</dbReference>
<dbReference type="RefSeq" id="XP_054839854.1">
    <property type="nucleotide sequence ID" value="XM_054983879.1"/>
</dbReference>
<feature type="compositionally biased region" description="Basic and acidic residues" evidence="5">
    <location>
        <begin position="494"/>
        <end position="512"/>
    </location>
</feature>
<evidence type="ECO:0000259" key="6">
    <source>
        <dbReference type="PROSITE" id="PS50871"/>
    </source>
</evidence>
<keyword evidence="2" id="KW-0964">Secreted</keyword>
<keyword evidence="4" id="KW-0176">Collagen</keyword>
<name>A0AA97L2G3_EUBMA</name>
<comment type="subcellular location">
    <subcellularLocation>
        <location evidence="1">Secreted</location>
    </subcellularLocation>
</comment>
<dbReference type="GO" id="GO:0005576">
    <property type="term" value="C:extracellular region"/>
    <property type="evidence" value="ECO:0007669"/>
    <property type="project" value="UniProtKB-SubCell"/>
</dbReference>
<protein>
    <submittedName>
        <fullName evidence="8">Otolin-1</fullName>
    </submittedName>
</protein>
<accession>A0AA97L2G3</accession>
<dbReference type="SMART" id="SM00110">
    <property type="entry name" value="C1Q"/>
    <property type="match status" value="2"/>
</dbReference>
<evidence type="ECO:0000313" key="8">
    <source>
        <dbReference type="RefSeq" id="XP_054839854.1"/>
    </source>
</evidence>
<feature type="compositionally biased region" description="Basic and acidic residues" evidence="5">
    <location>
        <begin position="443"/>
        <end position="455"/>
    </location>
</feature>
<dbReference type="InterPro" id="IPR050392">
    <property type="entry name" value="Collagen/C1q_domain"/>
</dbReference>
<dbReference type="Gene3D" id="2.60.120.40">
    <property type="match status" value="2"/>
</dbReference>
<reference evidence="8" key="1">
    <citation type="submission" date="2025-08" db="UniProtKB">
        <authorList>
            <consortium name="RefSeq"/>
        </authorList>
    </citation>
    <scope>IDENTIFICATION</scope>
    <source>
        <tissue evidence="8">Blood</tissue>
    </source>
</reference>
<evidence type="ECO:0000256" key="5">
    <source>
        <dbReference type="SAM" id="MobiDB-lite"/>
    </source>
</evidence>
<feature type="compositionally biased region" description="Low complexity" evidence="5">
    <location>
        <begin position="99"/>
        <end position="112"/>
    </location>
</feature>
<feature type="compositionally biased region" description="Low complexity" evidence="5">
    <location>
        <begin position="591"/>
        <end position="614"/>
    </location>
</feature>
<feature type="region of interest" description="Disordered" evidence="5">
    <location>
        <begin position="1"/>
        <end position="130"/>
    </location>
</feature>
<dbReference type="GO" id="GO:0005581">
    <property type="term" value="C:collagen trimer"/>
    <property type="evidence" value="ECO:0007669"/>
    <property type="project" value="UniProtKB-KW"/>
</dbReference>
<dbReference type="Proteomes" id="UP001190640">
    <property type="component" value="Chromosome 6"/>
</dbReference>
<evidence type="ECO:0000256" key="3">
    <source>
        <dbReference type="ARBA" id="ARBA00022729"/>
    </source>
</evidence>
<feature type="compositionally biased region" description="Basic and acidic residues" evidence="5">
    <location>
        <begin position="573"/>
        <end position="590"/>
    </location>
</feature>
<dbReference type="PROSITE" id="PS50871">
    <property type="entry name" value="C1Q"/>
    <property type="match status" value="2"/>
</dbReference>
<evidence type="ECO:0000313" key="7">
    <source>
        <dbReference type="Proteomes" id="UP001190640"/>
    </source>
</evidence>
<gene>
    <name evidence="8" type="primary">OTOL1</name>
</gene>
<evidence type="ECO:0000256" key="2">
    <source>
        <dbReference type="ARBA" id="ARBA00022525"/>
    </source>
</evidence>
<feature type="compositionally biased region" description="Basic and acidic residues" evidence="5">
    <location>
        <begin position="519"/>
        <end position="533"/>
    </location>
</feature>
<dbReference type="PANTHER" id="PTHR15427:SF54">
    <property type="entry name" value="C1Q DOMAIN-CONTAINING PROTEIN"/>
    <property type="match status" value="1"/>
</dbReference>
<dbReference type="PRINTS" id="PR00007">
    <property type="entry name" value="COMPLEMNTC1Q"/>
</dbReference>
<evidence type="ECO:0000256" key="1">
    <source>
        <dbReference type="ARBA" id="ARBA00004613"/>
    </source>
</evidence>
<feature type="compositionally biased region" description="Basic and acidic residues" evidence="5">
    <location>
        <begin position="61"/>
        <end position="73"/>
    </location>
</feature>
<feature type="domain" description="C1q" evidence="6">
    <location>
        <begin position="131"/>
        <end position="270"/>
    </location>
</feature>
<feature type="region of interest" description="Disordered" evidence="5">
    <location>
        <begin position="406"/>
        <end position="643"/>
    </location>
</feature>
<sequence length="770" mass="80658">MADEGAPAFRTLVERHGGSNSSCTKGDKGGKGEVGSPGPIGLQGLKGDKGEYGELGPKGDSGAKGDPGEKGERGQAGADGAQGLEGPPGIQGPPGMKGDPGIPGVEGVPGEQGLTGLPGRKGEKGQKGDCNPVESIAFSAGLQKRRSFPLPGSPVKFEKIFLNENEAYDVETGIFTASAGGIYSFSYHLSVSSKSLRAALFHNGQRIIQVSSVRESPQGLSQVSGSTLVQLSEDDEIWLQILNGSQNGLMADETTDSIFSGFLFGKVKNLNSLPNPDLPETSTHVDWARLTNAVVMWGINWRWAIFIIMNVVADLNTEGKSTPSPKHTKIKAIEMEATESHDTSVAPLTEDGLFTDIAETSDTTMELSTPNYAFRTATTLFPFENFTLDSADFFFNCCDCCTPTAGPKGDPGEPGPPGPKGEIGEKGLAGLPGIPGLQGPKGFKGDKGDKGEHGDQGANGIPGYPGKPGEQGENGLKGDKGNYGLPGVKGQKGSKGDTCENGTKGEKGDKGELGLPGIDGEHGEKGEKGDVGEKGYCGDPGEKGDRGERGEIGLKGEKGIKGDMGVEGMHGADGPRGEKGDPGVRGEKGDPGPVGMMGPPGMKGFPGFKGTRGAPGKKGARGPKGSKGEASNTPRSAFSVGLSKPFPPPNLPIKFDKILYNDQEDYNPLTGKFNCSIAGAYVFSYHMTIRGRPARISIVSHNKKIVKTRETLYGQEIDQASFLTILKLSAGDQVWLEVTRDWNGVYVSAEDDSIFSGFLLYPDDAFETLL</sequence>
<keyword evidence="7" id="KW-1185">Reference proteome</keyword>
<feature type="domain" description="C1q" evidence="6">
    <location>
        <begin position="631"/>
        <end position="766"/>
    </location>
</feature>
<dbReference type="InterPro" id="IPR008983">
    <property type="entry name" value="Tumour_necrosis_fac-like_dom"/>
</dbReference>
<dbReference type="GeneID" id="129332642"/>
<evidence type="ECO:0000256" key="4">
    <source>
        <dbReference type="ARBA" id="ARBA00023119"/>
    </source>
</evidence>
<dbReference type="SUPFAM" id="SSF49842">
    <property type="entry name" value="TNF-like"/>
    <property type="match status" value="2"/>
</dbReference>
<dbReference type="AlphaFoldDB" id="A0AA97L2G3"/>
<keyword evidence="3" id="KW-0732">Signal</keyword>
<dbReference type="CTD" id="131149"/>
<dbReference type="Pfam" id="PF01391">
    <property type="entry name" value="Collagen"/>
    <property type="match status" value="3"/>
</dbReference>
<dbReference type="PANTHER" id="PTHR15427">
    <property type="entry name" value="EMILIN ELASTIN MICROFIBRIL INTERFACE-LOCATED PROTEIN ELASTIN MICROFIBRIL INTERFACER"/>
    <property type="match status" value="1"/>
</dbReference>
<dbReference type="KEGG" id="emc:129332642"/>
<dbReference type="InterPro" id="IPR008160">
    <property type="entry name" value="Collagen"/>
</dbReference>
<dbReference type="InterPro" id="IPR001073">
    <property type="entry name" value="C1q_dom"/>
</dbReference>
<organism evidence="7 8">
    <name type="scientific">Eublepharis macularius</name>
    <name type="common">Leopard gecko</name>
    <name type="synonym">Cyrtodactylus macularius</name>
    <dbReference type="NCBI Taxonomy" id="481883"/>
    <lineage>
        <taxon>Eukaryota</taxon>
        <taxon>Metazoa</taxon>
        <taxon>Chordata</taxon>
        <taxon>Craniata</taxon>
        <taxon>Vertebrata</taxon>
        <taxon>Euteleostomi</taxon>
        <taxon>Lepidosauria</taxon>
        <taxon>Squamata</taxon>
        <taxon>Bifurcata</taxon>
        <taxon>Gekkota</taxon>
        <taxon>Eublepharidae</taxon>
        <taxon>Eublepharinae</taxon>
        <taxon>Eublepharis</taxon>
    </lineage>
</organism>
<feature type="compositionally biased region" description="Basic and acidic residues" evidence="5">
    <location>
        <begin position="540"/>
        <end position="561"/>
    </location>
</feature>
<proteinExistence type="predicted"/>